<dbReference type="InterPro" id="IPR042197">
    <property type="entry name" value="Apaf_helical"/>
</dbReference>
<dbReference type="InterPro" id="IPR011009">
    <property type="entry name" value="Kinase-like_dom_sf"/>
</dbReference>
<dbReference type="Gene3D" id="3.80.10.10">
    <property type="entry name" value="Ribonuclease Inhibitor"/>
    <property type="match status" value="2"/>
</dbReference>
<dbReference type="Gene3D" id="1.10.8.430">
    <property type="entry name" value="Helical domain of apoptotic protease-activating factors"/>
    <property type="match status" value="1"/>
</dbReference>
<keyword evidence="12" id="KW-1185">Reference proteome</keyword>
<dbReference type="Pfam" id="PF00931">
    <property type="entry name" value="NB-ARC"/>
    <property type="match status" value="1"/>
</dbReference>
<name>A0ABR0CZM4_9LAMI</name>
<accession>A0ABR0CZM4</accession>
<evidence type="ECO:0000256" key="7">
    <source>
        <dbReference type="ARBA" id="ARBA00022821"/>
    </source>
</evidence>
<dbReference type="InterPro" id="IPR027417">
    <property type="entry name" value="P-loop_NTPase"/>
</dbReference>
<keyword evidence="6" id="KW-0547">Nucleotide-binding</keyword>
<feature type="compositionally biased region" description="Polar residues" evidence="9">
    <location>
        <begin position="204"/>
        <end position="229"/>
    </location>
</feature>
<dbReference type="PANTHER" id="PTHR47989">
    <property type="entry name" value="OS01G0750732 PROTEIN"/>
    <property type="match status" value="1"/>
</dbReference>
<dbReference type="Proteomes" id="UP001291926">
    <property type="component" value="Unassembled WGS sequence"/>
</dbReference>
<protein>
    <recommendedName>
        <fullName evidence="10">Protein kinase domain-containing protein</fullName>
    </recommendedName>
</protein>
<evidence type="ECO:0000256" key="9">
    <source>
        <dbReference type="SAM" id="MobiDB-lite"/>
    </source>
</evidence>
<dbReference type="InterPro" id="IPR058922">
    <property type="entry name" value="WHD_DRP"/>
</dbReference>
<feature type="compositionally biased region" description="Low complexity" evidence="9">
    <location>
        <begin position="230"/>
        <end position="243"/>
    </location>
</feature>
<dbReference type="InterPro" id="IPR008266">
    <property type="entry name" value="Tyr_kinase_AS"/>
</dbReference>
<evidence type="ECO:0000313" key="12">
    <source>
        <dbReference type="Proteomes" id="UP001291926"/>
    </source>
</evidence>
<evidence type="ECO:0000256" key="2">
    <source>
        <dbReference type="ARBA" id="ARBA00008894"/>
    </source>
</evidence>
<dbReference type="InterPro" id="IPR056789">
    <property type="entry name" value="LRR_R13L1-DRL21"/>
</dbReference>
<dbReference type="Gene3D" id="3.40.50.300">
    <property type="entry name" value="P-loop containing nucleotide triphosphate hydrolases"/>
    <property type="match status" value="1"/>
</dbReference>
<keyword evidence="5" id="KW-0677">Repeat</keyword>
<comment type="similarity">
    <text evidence="1">Belongs to the protein kinase superfamily. TKL Ser/Thr protein kinase family. ROCO subfamily.</text>
</comment>
<dbReference type="PANTHER" id="PTHR47989:SF14">
    <property type="entry name" value="INACTIVE PROTEIN KINASE SELMODRAFT_444075"/>
    <property type="match status" value="1"/>
</dbReference>
<keyword evidence="8" id="KW-0067">ATP-binding</keyword>
<dbReference type="Pfam" id="PF07714">
    <property type="entry name" value="PK_Tyr_Ser-Thr"/>
    <property type="match status" value="1"/>
</dbReference>
<dbReference type="Gene3D" id="1.20.5.4130">
    <property type="match status" value="1"/>
</dbReference>
<reference evidence="11 12" key="1">
    <citation type="journal article" date="2023" name="bioRxiv">
        <title>Genome report: Whole genome sequence and annotation of Penstemon davidsonii.</title>
        <authorList>
            <person name="Ostevik K.L."/>
            <person name="Alabady M."/>
            <person name="Zhang M."/>
            <person name="Rausher M.D."/>
        </authorList>
    </citation>
    <scope>NUCLEOTIDE SEQUENCE [LARGE SCALE GENOMIC DNA]</scope>
    <source>
        <strain evidence="11">DNT005</strain>
        <tissue evidence="11">Whole leaf</tissue>
    </source>
</reference>
<comment type="caution">
    <text evidence="11">The sequence shown here is derived from an EMBL/GenBank/DDBJ whole genome shotgun (WGS) entry which is preliminary data.</text>
</comment>
<evidence type="ECO:0000256" key="1">
    <source>
        <dbReference type="ARBA" id="ARBA00008171"/>
    </source>
</evidence>
<feature type="compositionally biased region" description="Polar residues" evidence="9">
    <location>
        <begin position="187"/>
        <end position="196"/>
    </location>
</feature>
<evidence type="ECO:0000256" key="5">
    <source>
        <dbReference type="ARBA" id="ARBA00022737"/>
    </source>
</evidence>
<dbReference type="InterPro" id="IPR041118">
    <property type="entry name" value="Rx_N"/>
</dbReference>
<dbReference type="EMBL" id="JAYDYQ010002685">
    <property type="protein sequence ID" value="KAK4481993.1"/>
    <property type="molecule type" value="Genomic_DNA"/>
</dbReference>
<dbReference type="CDD" id="cd14066">
    <property type="entry name" value="STKc_IRAK"/>
    <property type="match status" value="1"/>
</dbReference>
<sequence length="1678" mass="189754">MSRDLKKGEKVEKGCDVAEKVVVAVKASKEIPKTALVWALTHVVKPGDCITLLVLVSSHASGRKLWGFPRFAGDCASGHSRSYSGTIAEQKSEISDSCSQMILQLHDVYNPNKINVKIKIVSGTPCGSVAAEAKRNQANWVVLDKQLKHEEKRCMEELQCNIVVMKRSQPKVLRLNLVGSPKKEQEVTSSVNGQSSKKQEKINDSLNSNSTRGPLVTPSSSPETFTATEVGTSSVSSSDPGTSPFFITEIKDSSLKKEELLATKQDLQVEESSSDSDNDNLSFSSSLRFQPWMAEIITSHCQSLEHFGETSGRSKSLLGKLAKIDDETAFGSPSYRSNSEFSGNLREVISLSRAGPPGPPPLCSICQHKAPVFGKPPRWFTYAELEHATGGFSQANFLAEGGYGSVHRGVLPDGRAIAVKQHKLASSQGDQEFCSEVEVLSCAQHRNVVMLIGFCIEDGRRLLVYEYICNGSLDSHLYGRHQETLAWNARQKIAVGAARGLRYLHEECRVGCIVHRDMRPNNILITHDFEPLVGDFGLARWQPDGETGVETRVIGTFGYLAPEYAQSGQITEKADVYSFGVVLVELVTGRKAMDLNRPKGQQCLTEWARPLLEAYAIDELVDPRIVNNYLEHEVYCMLHAASLCIRRDPQARPRMSQVLRILEGDAMDSSHMFSPGFDVGSRSGRMWSDQQIERHSGPIVKEPSGRFSSNLSLNSRTNFREREKGRTSYEDNLNVLDDAETRRYKERTIQVWLRRLESVSYDVDDVLDEWNFELLKLQIEGSDNFPAPNNHKVCKRFFIPASCLCFSKVTARHDIAKKIKRLKSRLELILKEKDRYGFIVCRHFDGPRESDRVQSTSLIDVSEIHGRDSDKDILVSKLVLEDGFRKEFTSEVISIVGTGGIGKTTLAQLIHNDDRVEKCFDLRIWICVSDVFDDVRIARGIVENVKGSSPNLNELETLLKCVADAISGRKFLLVLDDVWTEDYTKWEPLKNSLKYGGPGSILLVTTRSERVARMMGATEIHRLGQLSDLDCWLLMRQVAFYGKSEEDYKELHEIGRNIAYKCKGLPLAAKVLGSLLRFKDTVEEWNNVLNSEIWQLEEAEVALFPHLFMSYNELSPTMKLCFSYCAVFPKDYEFDVEKLIRIWMALGYLSSNGSTSELELRGREYFNNLSMRSFFQDIREFNSQVSCKMHDIVHDFAQFIRNIKGHDSEDSYGRSEARMEVSCQANSHLSVPKIKVYRSLFCQKDPPPVIFDYMTCIRVLGLSKCELQEIPREIENLIHLRFLDLSGNNVMARIPQTIFKLYKLQTLYLRNCGLIDIPREIGNLIHLRHLGLSLNVHIKELPEAIYNLDDLQTLNLEYCASLSRLPEGIHRLVNLRHLLNSYSQILHQIPQGLEQLTGLQTLRSFCAGRGYSKLGYLNKLDQLSGSIELKIVLHGMEDVIEARKAEMRNKLHIHDLKIWFVNEMGRTDEEVSMKNDAMEALQPHPNLRHLTILDYQGTKFPEWITSPINHLKVVKIQECNHCSTLPPFGKLPFLEELSVWRMNKLQLLGIQFLGIAEGTHASGSPTRASLSSSPLIIGFPKLRKLSFSNCHGWKEWDHITGEELSLPIMPFLNELKIEDCGLMLLPRRLLLKASSLEHLTIQDCLHLTEHYKDKKGSGWKSLPHLPKVTVSYLKDRVV</sequence>
<feature type="region of interest" description="Disordered" evidence="9">
    <location>
        <begin position="183"/>
        <end position="243"/>
    </location>
</feature>
<feature type="domain" description="Protein kinase" evidence="10">
    <location>
        <begin position="392"/>
        <end position="674"/>
    </location>
</feature>
<keyword evidence="3" id="KW-0418">Kinase</keyword>
<dbReference type="SUPFAM" id="SSF52058">
    <property type="entry name" value="L domain-like"/>
    <property type="match status" value="1"/>
</dbReference>
<evidence type="ECO:0000259" key="10">
    <source>
        <dbReference type="PROSITE" id="PS50011"/>
    </source>
</evidence>
<evidence type="ECO:0000256" key="4">
    <source>
        <dbReference type="ARBA" id="ARBA00022614"/>
    </source>
</evidence>
<gene>
    <name evidence="11" type="ORF">RD792_012909</name>
</gene>
<evidence type="ECO:0000256" key="8">
    <source>
        <dbReference type="ARBA" id="ARBA00022840"/>
    </source>
</evidence>
<dbReference type="Pfam" id="PF23559">
    <property type="entry name" value="WHD_DRP"/>
    <property type="match status" value="1"/>
</dbReference>
<dbReference type="Gene3D" id="1.10.510.10">
    <property type="entry name" value="Transferase(Phosphotransferase) domain 1"/>
    <property type="match status" value="1"/>
</dbReference>
<dbReference type="Pfam" id="PF18052">
    <property type="entry name" value="Rx_N"/>
    <property type="match status" value="1"/>
</dbReference>
<keyword evidence="3" id="KW-0808">Transferase</keyword>
<evidence type="ECO:0000256" key="3">
    <source>
        <dbReference type="ARBA" id="ARBA00022527"/>
    </source>
</evidence>
<dbReference type="PROSITE" id="PS00109">
    <property type="entry name" value="PROTEIN_KINASE_TYR"/>
    <property type="match status" value="1"/>
</dbReference>
<proteinExistence type="inferred from homology"/>
<dbReference type="InterPro" id="IPR001245">
    <property type="entry name" value="Ser-Thr/Tyr_kinase_cat_dom"/>
</dbReference>
<dbReference type="InterPro" id="IPR000719">
    <property type="entry name" value="Prot_kinase_dom"/>
</dbReference>
<dbReference type="PROSITE" id="PS50011">
    <property type="entry name" value="PROTEIN_KINASE_DOM"/>
    <property type="match status" value="1"/>
</dbReference>
<evidence type="ECO:0000256" key="6">
    <source>
        <dbReference type="ARBA" id="ARBA00022741"/>
    </source>
</evidence>
<keyword evidence="4" id="KW-0433">Leucine-rich repeat</keyword>
<dbReference type="InterPro" id="IPR032675">
    <property type="entry name" value="LRR_dom_sf"/>
</dbReference>
<dbReference type="Pfam" id="PF25019">
    <property type="entry name" value="LRR_R13L1-DRL21"/>
    <property type="match status" value="1"/>
</dbReference>
<comment type="similarity">
    <text evidence="2">Belongs to the disease resistance NB-LRR family.</text>
</comment>
<dbReference type="Gene3D" id="3.30.200.20">
    <property type="entry name" value="Phosphorylase Kinase, domain 1"/>
    <property type="match status" value="1"/>
</dbReference>
<dbReference type="InterPro" id="IPR036388">
    <property type="entry name" value="WH-like_DNA-bd_sf"/>
</dbReference>
<dbReference type="InterPro" id="IPR002182">
    <property type="entry name" value="NB-ARC"/>
</dbReference>
<keyword evidence="3" id="KW-0723">Serine/threonine-protein kinase</keyword>
<keyword evidence="7" id="KW-0611">Plant defense</keyword>
<dbReference type="PRINTS" id="PR00364">
    <property type="entry name" value="DISEASERSIST"/>
</dbReference>
<dbReference type="SUPFAM" id="SSF52540">
    <property type="entry name" value="P-loop containing nucleoside triphosphate hydrolases"/>
    <property type="match status" value="1"/>
</dbReference>
<organism evidence="11 12">
    <name type="scientific">Penstemon davidsonii</name>
    <dbReference type="NCBI Taxonomy" id="160366"/>
    <lineage>
        <taxon>Eukaryota</taxon>
        <taxon>Viridiplantae</taxon>
        <taxon>Streptophyta</taxon>
        <taxon>Embryophyta</taxon>
        <taxon>Tracheophyta</taxon>
        <taxon>Spermatophyta</taxon>
        <taxon>Magnoliopsida</taxon>
        <taxon>eudicotyledons</taxon>
        <taxon>Gunneridae</taxon>
        <taxon>Pentapetalae</taxon>
        <taxon>asterids</taxon>
        <taxon>lamiids</taxon>
        <taxon>Lamiales</taxon>
        <taxon>Plantaginaceae</taxon>
        <taxon>Cheloneae</taxon>
        <taxon>Penstemon</taxon>
    </lineage>
</organism>
<dbReference type="SUPFAM" id="SSF56112">
    <property type="entry name" value="Protein kinase-like (PK-like)"/>
    <property type="match status" value="1"/>
</dbReference>
<evidence type="ECO:0000313" key="11">
    <source>
        <dbReference type="EMBL" id="KAK4481993.1"/>
    </source>
</evidence>
<dbReference type="Gene3D" id="1.10.10.10">
    <property type="entry name" value="Winged helix-like DNA-binding domain superfamily/Winged helix DNA-binding domain"/>
    <property type="match status" value="1"/>
</dbReference>